<sequence>MPLIRHNTFRNPSNGGGLPNVPLANAAGSLAPAQGDHLFGDIMGAIGTAMQHIFGGGALWQQRLQAYDSVLASLWRELNGVDLGHSATPPIVQRTGAPEPDEHSHMFGGYSARLQWRLCEIVCTGFEAGVESRKIGGATHAWKRAVLADFDNLMDHLVDSDALAFYLVTPTAERRANPANVRHTAISLAAATTYIRDLRGNGNAAATRARANVSQVLGNYAMLRNSLAGLLTRLDGNTKKYHPATQETAATWKTETSGS</sequence>
<dbReference type="Proteomes" id="UP000609726">
    <property type="component" value="Unassembled WGS sequence"/>
</dbReference>
<accession>A0ABX0NTC3</accession>
<comment type="caution">
    <text evidence="2">The sequence shown here is derived from an EMBL/GenBank/DDBJ whole genome shotgun (WGS) entry which is preliminary data.</text>
</comment>
<gene>
    <name evidence="2" type="ORF">F2P45_13490</name>
</gene>
<proteinExistence type="predicted"/>
<reference evidence="2 3" key="1">
    <citation type="submission" date="2019-10" db="EMBL/GenBank/DDBJ databases">
        <title>Taxonomy of Antarctic Massilia spp.: description of Massilia rubra sp. nov., Massilia aquatica sp. nov., Massilia mucilaginosa sp. nov., Massilia frigida sp. nov. isolated from streams, lakes and regoliths.</title>
        <authorList>
            <person name="Holochova P."/>
            <person name="Sedlacek I."/>
            <person name="Kralova S."/>
            <person name="Maslanova I."/>
            <person name="Busse H.-J."/>
            <person name="Stankova E."/>
            <person name="Vrbovska V."/>
            <person name="Kovarovic V."/>
            <person name="Bartak M."/>
            <person name="Svec P."/>
            <person name="Pantucek R."/>
        </authorList>
    </citation>
    <scope>NUCLEOTIDE SEQUENCE [LARGE SCALE GENOMIC DNA]</scope>
    <source>
        <strain evidence="2 3">CCM 8733</strain>
    </source>
</reference>
<evidence type="ECO:0000256" key="1">
    <source>
        <dbReference type="SAM" id="MobiDB-lite"/>
    </source>
</evidence>
<evidence type="ECO:0000313" key="2">
    <source>
        <dbReference type="EMBL" id="NHZ90019.1"/>
    </source>
</evidence>
<keyword evidence="3" id="KW-1185">Reference proteome</keyword>
<organism evidence="2 3">
    <name type="scientific">Massilia mucilaginosa</name>
    <dbReference type="NCBI Taxonomy" id="2609282"/>
    <lineage>
        <taxon>Bacteria</taxon>
        <taxon>Pseudomonadati</taxon>
        <taxon>Pseudomonadota</taxon>
        <taxon>Betaproteobacteria</taxon>
        <taxon>Burkholderiales</taxon>
        <taxon>Oxalobacteraceae</taxon>
        <taxon>Telluria group</taxon>
        <taxon>Massilia</taxon>
    </lineage>
</organism>
<dbReference type="EMBL" id="WHJH01000013">
    <property type="protein sequence ID" value="NHZ90019.1"/>
    <property type="molecule type" value="Genomic_DNA"/>
</dbReference>
<protein>
    <submittedName>
        <fullName evidence="2">Uncharacterized protein</fullName>
    </submittedName>
</protein>
<evidence type="ECO:0000313" key="3">
    <source>
        <dbReference type="Proteomes" id="UP000609726"/>
    </source>
</evidence>
<feature type="region of interest" description="Disordered" evidence="1">
    <location>
        <begin position="1"/>
        <end position="20"/>
    </location>
</feature>
<dbReference type="RefSeq" id="WP_166875584.1">
    <property type="nucleotide sequence ID" value="NZ_WHJH01000013.1"/>
</dbReference>
<name>A0ABX0NTC3_9BURK</name>